<sequence length="136" mass="14892">MGSPELAGEGSRSNPNWPDYLGEPGCWLEKVQTELDAFRDLATTLHAMQHGLQPSSRISPFQNSIKIFDSRPSGFKTTCQSARPSNICWRLKKSFLDKRLSSSLRSITSPAIGQSGGPSCGPDADLFEQDRSSFAI</sequence>
<accession>A0AA39TI85</accession>
<organism evidence="1 2">
    <name type="scientific">Bombardia bombarda</name>
    <dbReference type="NCBI Taxonomy" id="252184"/>
    <lineage>
        <taxon>Eukaryota</taxon>
        <taxon>Fungi</taxon>
        <taxon>Dikarya</taxon>
        <taxon>Ascomycota</taxon>
        <taxon>Pezizomycotina</taxon>
        <taxon>Sordariomycetes</taxon>
        <taxon>Sordariomycetidae</taxon>
        <taxon>Sordariales</taxon>
        <taxon>Lasiosphaeriaceae</taxon>
        <taxon>Bombardia</taxon>
    </lineage>
</organism>
<proteinExistence type="predicted"/>
<dbReference type="EMBL" id="JAULSR010000009">
    <property type="protein sequence ID" value="KAK0612382.1"/>
    <property type="molecule type" value="Genomic_DNA"/>
</dbReference>
<comment type="caution">
    <text evidence="1">The sequence shown here is derived from an EMBL/GenBank/DDBJ whole genome shotgun (WGS) entry which is preliminary data.</text>
</comment>
<evidence type="ECO:0000313" key="2">
    <source>
        <dbReference type="Proteomes" id="UP001174934"/>
    </source>
</evidence>
<reference evidence="1" key="1">
    <citation type="submission" date="2023-06" db="EMBL/GenBank/DDBJ databases">
        <title>Genome-scale phylogeny and comparative genomics of the fungal order Sordariales.</title>
        <authorList>
            <consortium name="Lawrence Berkeley National Laboratory"/>
            <person name="Hensen N."/>
            <person name="Bonometti L."/>
            <person name="Westerberg I."/>
            <person name="Brannstrom I.O."/>
            <person name="Guillou S."/>
            <person name="Cros-Aarteil S."/>
            <person name="Calhoun S."/>
            <person name="Haridas S."/>
            <person name="Kuo A."/>
            <person name="Mondo S."/>
            <person name="Pangilinan J."/>
            <person name="Riley R."/>
            <person name="LaButti K."/>
            <person name="Andreopoulos B."/>
            <person name="Lipzen A."/>
            <person name="Chen C."/>
            <person name="Yanf M."/>
            <person name="Daum C."/>
            <person name="Ng V."/>
            <person name="Clum A."/>
            <person name="Steindorff A."/>
            <person name="Ohm R."/>
            <person name="Martin F."/>
            <person name="Silar P."/>
            <person name="Natvig D."/>
            <person name="Lalanne C."/>
            <person name="Gautier V."/>
            <person name="Ament-velasquez S.L."/>
            <person name="Kruys A."/>
            <person name="Hutchinson M.I."/>
            <person name="Powell A.J."/>
            <person name="Barry K."/>
            <person name="Miller A.N."/>
            <person name="Grigoriev I.V."/>
            <person name="Debuchy R."/>
            <person name="Gladieux P."/>
            <person name="Thoren M.H."/>
            <person name="Johannesson H."/>
        </authorList>
    </citation>
    <scope>NUCLEOTIDE SEQUENCE</scope>
    <source>
        <strain evidence="1">SMH3391-2</strain>
    </source>
</reference>
<dbReference type="Proteomes" id="UP001174934">
    <property type="component" value="Unassembled WGS sequence"/>
</dbReference>
<name>A0AA39TI85_9PEZI</name>
<dbReference type="AlphaFoldDB" id="A0AA39TI85"/>
<gene>
    <name evidence="1" type="ORF">B0T17DRAFT_543446</name>
</gene>
<protein>
    <submittedName>
        <fullName evidence="1">Uncharacterized protein</fullName>
    </submittedName>
</protein>
<evidence type="ECO:0000313" key="1">
    <source>
        <dbReference type="EMBL" id="KAK0612382.1"/>
    </source>
</evidence>
<keyword evidence="2" id="KW-1185">Reference proteome</keyword>